<dbReference type="InterPro" id="IPR004433">
    <property type="entry name" value="MenaQ_synth_MenD"/>
</dbReference>
<dbReference type="Gene3D" id="3.40.50.970">
    <property type="match status" value="2"/>
</dbReference>
<dbReference type="Proteomes" id="UP000018934">
    <property type="component" value="Chromosome"/>
</dbReference>
<comment type="catalytic activity">
    <reaction evidence="6">
        <text>isochorismate + 2-oxoglutarate + H(+) = 5-enolpyruvoyl-6-hydroxy-2-succinyl-cyclohex-3-ene-1-carboxylate + CO2</text>
        <dbReference type="Rhea" id="RHEA:25593"/>
        <dbReference type="ChEBI" id="CHEBI:15378"/>
        <dbReference type="ChEBI" id="CHEBI:16526"/>
        <dbReference type="ChEBI" id="CHEBI:16810"/>
        <dbReference type="ChEBI" id="CHEBI:29780"/>
        <dbReference type="ChEBI" id="CHEBI:58818"/>
        <dbReference type="EC" id="2.2.1.9"/>
    </reaction>
</comment>
<keyword evidence="4 6" id="KW-0786">Thiamine pyrophosphate</keyword>
<comment type="subunit">
    <text evidence="6">Homodimer.</text>
</comment>
<dbReference type="PIRSF" id="PIRSF004983">
    <property type="entry name" value="MenD"/>
    <property type="match status" value="1"/>
</dbReference>
<dbReference type="Gene3D" id="3.40.50.1220">
    <property type="entry name" value="TPP-binding domain"/>
    <property type="match status" value="1"/>
</dbReference>
<comment type="cofactor">
    <cofactor evidence="6">
        <name>Mg(2+)</name>
        <dbReference type="ChEBI" id="CHEBI:18420"/>
    </cofactor>
    <cofactor evidence="6">
        <name>Mn(2+)</name>
        <dbReference type="ChEBI" id="CHEBI:29035"/>
    </cofactor>
</comment>
<evidence type="ECO:0000256" key="3">
    <source>
        <dbReference type="ARBA" id="ARBA00022842"/>
    </source>
</evidence>
<evidence type="ECO:0000259" key="9">
    <source>
        <dbReference type="Pfam" id="PF16582"/>
    </source>
</evidence>
<sequence length="576" mass="64218">MTDSFAATNYIAALVDELYQLGVREVVISPGSRSTPLAILFSEHQFEIYVSIDERCAAFFALGAAKEMQRPVVLVCTSGSAAAHYLPALVEAKYSRVPLIVLTADRPPELRQVGAPQTIDQTRIYGEYASFFEELALPEEDERMYRYARTVMQKAYGSAITGSFGVSHVNIPLREPLVPDLSKLDFTAGRHRDAFRLHREPFSLNDPSSYPHPAEPLEVHPKFDAAFSNKNGIIVCGGDAYADYHTEVLALAARLKAPVLADPLSNFRGFSSGVILDSYQAFLKDDAVKDELKPEYVIQFGQTPVSKSLQQYLARHQDALFVQADAVFDYRNPALSTNHYVLASPKLFAASVKTENSSREYLDRWLIYQQRMRVQLRQARQEKGLFEGALIQRLQDLLPQESRILAANSMAVRDVDDFLEARAQNLKVLGNRGANGIDGMVSTALGIAAAGKPTVLLTGDIALFHDLNGLQIAKNHPLDLTILLFNNNGGGIFRYLPQSRGKYFETLFLTPPGLDFSALTSLYGIAYFEPKNYEEFELSFQTAQNTQGIKLIEVKIDLELSKELHDKYTRLPSEND</sequence>
<evidence type="ECO:0000313" key="11">
    <source>
        <dbReference type="Proteomes" id="UP000018934"/>
    </source>
</evidence>
<accession>A0ABM5P6Y6</accession>
<dbReference type="Pfam" id="PF02775">
    <property type="entry name" value="TPP_enzyme_C"/>
    <property type="match status" value="1"/>
</dbReference>
<evidence type="ECO:0000256" key="2">
    <source>
        <dbReference type="ARBA" id="ARBA00022723"/>
    </source>
</evidence>
<dbReference type="NCBIfam" id="TIGR00173">
    <property type="entry name" value="menD"/>
    <property type="match status" value="1"/>
</dbReference>
<protein>
    <recommendedName>
        <fullName evidence="6">2-succinyl-5-enolpyruvyl-6-hydroxy-3-cyclohexene-1-carboxylate synthase</fullName>
        <shortName evidence="6">SEPHCHC synthase</shortName>
        <ecNumber evidence="6">2.2.1.9</ecNumber>
    </recommendedName>
    <alternativeName>
        <fullName evidence="6">Menaquinone biosynthesis protein MenD</fullName>
    </alternativeName>
</protein>
<dbReference type="CDD" id="cd02009">
    <property type="entry name" value="TPP_SHCHC_synthase"/>
    <property type="match status" value="1"/>
</dbReference>
<reference evidence="10 11" key="1">
    <citation type="journal article" date="2013" name="Stand. Genomic Sci.">
        <title>Complete genome sequence of Dehalobacter restrictus PER-K23(T.).</title>
        <authorList>
            <person name="Kruse T."/>
            <person name="Maillard J."/>
            <person name="Goodwin L."/>
            <person name="Woyke T."/>
            <person name="Teshima H."/>
            <person name="Bruce D."/>
            <person name="Detter C."/>
            <person name="Tapia R."/>
            <person name="Han C."/>
            <person name="Huntemann M."/>
            <person name="Wei C.L."/>
            <person name="Han J."/>
            <person name="Chen A."/>
            <person name="Kyrpides N."/>
            <person name="Szeto E."/>
            <person name="Markowitz V."/>
            <person name="Ivanova N."/>
            <person name="Pagani I."/>
            <person name="Pati A."/>
            <person name="Pitluck S."/>
            <person name="Nolan M."/>
            <person name="Holliger C."/>
            <person name="Smidt H."/>
        </authorList>
    </citation>
    <scope>NUCLEOTIDE SEQUENCE [LARGE SCALE GENOMIC DNA]</scope>
    <source>
        <strain evidence="11">DSM 9455</strain>
    </source>
</reference>
<dbReference type="InterPro" id="IPR011766">
    <property type="entry name" value="TPP_enzyme_TPP-bd"/>
</dbReference>
<keyword evidence="2 6" id="KW-0479">Metal-binding</keyword>
<comment type="similarity">
    <text evidence="6">Belongs to the TPP enzyme family. MenD subfamily.</text>
</comment>
<dbReference type="InterPro" id="IPR032264">
    <property type="entry name" value="MenD_middle"/>
</dbReference>
<comment type="pathway">
    <text evidence="6">Quinol/quinone metabolism; menaquinone biosynthesis.</text>
</comment>
<dbReference type="InterPro" id="IPR012001">
    <property type="entry name" value="Thiamin_PyroP_enz_TPP-bd_dom"/>
</dbReference>
<comment type="pathway">
    <text evidence="6">Quinol/quinone metabolism; 1,4-dihydroxy-2-naphthoate biosynthesis; 1,4-dihydroxy-2-naphthoate from chorismate: step 2/7.</text>
</comment>
<organism evidence="10 11">
    <name type="scientific">Dehalobacter restrictus (strain DSM 9455 / PER-K23)</name>
    <dbReference type="NCBI Taxonomy" id="871738"/>
    <lineage>
        <taxon>Bacteria</taxon>
        <taxon>Bacillati</taxon>
        <taxon>Bacillota</taxon>
        <taxon>Clostridia</taxon>
        <taxon>Eubacteriales</taxon>
        <taxon>Desulfitobacteriaceae</taxon>
        <taxon>Dehalobacter</taxon>
    </lineage>
</organism>
<feature type="domain" description="Thiamine pyrophosphate enzyme N-terminal TPP-binding" evidence="8">
    <location>
        <begin position="12"/>
        <end position="123"/>
    </location>
</feature>
<evidence type="ECO:0000259" key="7">
    <source>
        <dbReference type="Pfam" id="PF02775"/>
    </source>
</evidence>
<dbReference type="CDD" id="cd07037">
    <property type="entry name" value="TPP_PYR_MenD"/>
    <property type="match status" value="1"/>
</dbReference>
<keyword evidence="1 6" id="KW-0808">Transferase</keyword>
<evidence type="ECO:0000256" key="4">
    <source>
        <dbReference type="ARBA" id="ARBA00023052"/>
    </source>
</evidence>
<keyword evidence="3 6" id="KW-0460">Magnesium</keyword>
<evidence type="ECO:0000313" key="10">
    <source>
        <dbReference type="EMBL" id="AHF10318.1"/>
    </source>
</evidence>
<comment type="cofactor">
    <cofactor evidence="6">
        <name>thiamine diphosphate</name>
        <dbReference type="ChEBI" id="CHEBI:58937"/>
    </cofactor>
    <text evidence="6">Binds 1 thiamine pyrophosphate per subunit.</text>
</comment>
<keyword evidence="6" id="KW-0474">Menaquinone biosynthesis</keyword>
<dbReference type="EMBL" id="CP007033">
    <property type="protein sequence ID" value="AHF10318.1"/>
    <property type="molecule type" value="Genomic_DNA"/>
</dbReference>
<proteinExistence type="inferred from homology"/>
<dbReference type="HAMAP" id="MF_01659">
    <property type="entry name" value="MenD"/>
    <property type="match status" value="1"/>
</dbReference>
<keyword evidence="5 6" id="KW-0464">Manganese</keyword>
<dbReference type="SUPFAM" id="SSF52518">
    <property type="entry name" value="Thiamin diphosphate-binding fold (THDP-binding)"/>
    <property type="match status" value="2"/>
</dbReference>
<keyword evidence="11" id="KW-1185">Reference proteome</keyword>
<dbReference type="RefSeq" id="WP_015045144.1">
    <property type="nucleotide sequence ID" value="NZ_CP007033.1"/>
</dbReference>
<gene>
    <name evidence="6" type="primary">menD</name>
    <name evidence="10" type="ORF">DEHRE_09655</name>
</gene>
<dbReference type="PANTHER" id="PTHR42916:SF1">
    <property type="entry name" value="PROTEIN PHYLLO, CHLOROPLASTIC"/>
    <property type="match status" value="1"/>
</dbReference>
<dbReference type="Pfam" id="PF16582">
    <property type="entry name" value="TPP_enzyme_M_2"/>
    <property type="match status" value="1"/>
</dbReference>
<dbReference type="Pfam" id="PF02776">
    <property type="entry name" value="TPP_enzyme_N"/>
    <property type="match status" value="1"/>
</dbReference>
<feature type="domain" description="Thiamine pyrophosphate enzyme TPP-binding" evidence="7">
    <location>
        <begin position="440"/>
        <end position="554"/>
    </location>
</feature>
<evidence type="ECO:0000256" key="1">
    <source>
        <dbReference type="ARBA" id="ARBA00022679"/>
    </source>
</evidence>
<evidence type="ECO:0000256" key="5">
    <source>
        <dbReference type="ARBA" id="ARBA00023211"/>
    </source>
</evidence>
<dbReference type="InterPro" id="IPR029061">
    <property type="entry name" value="THDP-binding"/>
</dbReference>
<evidence type="ECO:0000256" key="6">
    <source>
        <dbReference type="HAMAP-Rule" id="MF_01659"/>
    </source>
</evidence>
<name>A0ABM5P6Y6_DEHRP</name>
<evidence type="ECO:0000259" key="8">
    <source>
        <dbReference type="Pfam" id="PF02776"/>
    </source>
</evidence>
<dbReference type="EC" id="2.2.1.9" evidence="6"/>
<comment type="function">
    <text evidence="6">Catalyzes the thiamine diphosphate-dependent decarboxylation of 2-oxoglutarate and the subsequent addition of the resulting succinic semialdehyde-thiamine pyrophosphate anion to isochorismate to yield 2-succinyl-5-enolpyruvyl-6-hydroxy-3-cyclohexene-1-carboxylate (SEPHCHC).</text>
</comment>
<dbReference type="PANTHER" id="PTHR42916">
    <property type="entry name" value="2-SUCCINYL-5-ENOLPYRUVYL-6-HYDROXY-3-CYCLOHEXENE-1-CARBOXYLATE SYNTHASE"/>
    <property type="match status" value="1"/>
</dbReference>
<feature type="domain" description="Menaquinone biosynthesis protein MenD middle" evidence="9">
    <location>
        <begin position="226"/>
        <end position="402"/>
    </location>
</feature>